<dbReference type="InterPro" id="IPR001810">
    <property type="entry name" value="F-box_dom"/>
</dbReference>
<proteinExistence type="predicted"/>
<organism evidence="3">
    <name type="scientific">Panicum hallii</name>
    <dbReference type="NCBI Taxonomy" id="206008"/>
    <lineage>
        <taxon>Eukaryota</taxon>
        <taxon>Viridiplantae</taxon>
        <taxon>Streptophyta</taxon>
        <taxon>Embryophyta</taxon>
        <taxon>Tracheophyta</taxon>
        <taxon>Spermatophyta</taxon>
        <taxon>Magnoliopsida</taxon>
        <taxon>Liliopsida</taxon>
        <taxon>Poales</taxon>
        <taxon>Poaceae</taxon>
        <taxon>PACMAD clade</taxon>
        <taxon>Panicoideae</taxon>
        <taxon>Panicodae</taxon>
        <taxon>Paniceae</taxon>
        <taxon>Panicinae</taxon>
        <taxon>Panicum</taxon>
        <taxon>Panicum sect. Panicum</taxon>
    </lineage>
</organism>
<dbReference type="PROSITE" id="PS50181">
    <property type="entry name" value="FBOX"/>
    <property type="match status" value="1"/>
</dbReference>
<dbReference type="Gene3D" id="3.80.10.10">
    <property type="entry name" value="Ribonuclease Inhibitor"/>
    <property type="match status" value="1"/>
</dbReference>
<evidence type="ECO:0000259" key="2">
    <source>
        <dbReference type="PROSITE" id="PS50181"/>
    </source>
</evidence>
<dbReference type="EMBL" id="CM008052">
    <property type="protein sequence ID" value="PVH35342.1"/>
    <property type="molecule type" value="Genomic_DNA"/>
</dbReference>
<dbReference type="SUPFAM" id="SSF52047">
    <property type="entry name" value="RNI-like"/>
    <property type="match status" value="1"/>
</dbReference>
<evidence type="ECO:0000313" key="3">
    <source>
        <dbReference type="EMBL" id="PVH35342.1"/>
    </source>
</evidence>
<name>A0A2T8ICH4_9POAL</name>
<dbReference type="CDD" id="cd22160">
    <property type="entry name" value="F-box_AtFBL13-like"/>
    <property type="match status" value="1"/>
</dbReference>
<dbReference type="Proteomes" id="UP000243499">
    <property type="component" value="Chromosome 7"/>
</dbReference>
<protein>
    <recommendedName>
        <fullName evidence="2">F-box domain-containing protein</fullName>
    </recommendedName>
</protein>
<feature type="region of interest" description="Disordered" evidence="1">
    <location>
        <begin position="247"/>
        <end position="272"/>
    </location>
</feature>
<sequence>MEMEAAPKRARAGGGEAPDRFSALPDELLRRVLSFLPSRQAVQTTVLSERWIDLWRLMPAIDLNIREFKCRSPAPGQWPCIPTAYAAGTFTSRLRTLRLSGLSLTSNFADDLAAGFPVLEDMFDELVLMAPSLVSLRVLGDAPPITLQCLTPSVVEATLMYRAGDLGVLRSLRNARSLKLFGFSTTALLDDREPGGFPMFGNLRTLLLDGCDVGAGCHVLRRFLGSAPGLETLTLRSCLCNGAFSGGGAPTSRSGKRKASAKRKRPDDQRAPAAYPCTNLKLIELEFEEDHALFELAGALRDISKEVVRPIEGSVQDGRRTVKIKYT</sequence>
<dbReference type="PANTHER" id="PTHR34223">
    <property type="entry name" value="OS11G0201299 PROTEIN"/>
    <property type="match status" value="1"/>
</dbReference>
<dbReference type="PANTHER" id="PTHR34223:SF98">
    <property type="entry name" value="OS04G0440901 PROTEIN"/>
    <property type="match status" value="1"/>
</dbReference>
<dbReference type="InterPro" id="IPR053197">
    <property type="entry name" value="F-box_SCFL_complex_component"/>
</dbReference>
<dbReference type="InterPro" id="IPR053781">
    <property type="entry name" value="F-box_AtFBL13-like"/>
</dbReference>
<reference evidence="3" key="1">
    <citation type="submission" date="2018-04" db="EMBL/GenBank/DDBJ databases">
        <title>WGS assembly of Panicum hallii.</title>
        <authorList>
            <person name="Lovell J."/>
            <person name="Jenkins J."/>
            <person name="Lowry D."/>
            <person name="Mamidi S."/>
            <person name="Sreedasyam A."/>
            <person name="Weng X."/>
            <person name="Barry K."/>
            <person name="Bonette J."/>
            <person name="Campitelli B."/>
            <person name="Daum C."/>
            <person name="Gordon S."/>
            <person name="Gould B."/>
            <person name="Lipzen A."/>
            <person name="Macqueen A."/>
            <person name="Palacio-Mejia J."/>
            <person name="Plott C."/>
            <person name="Shakirov E."/>
            <person name="Shu S."/>
            <person name="Yoshinaga Y."/>
            <person name="Zane M."/>
            <person name="Rokhsar D."/>
            <person name="Grimwood J."/>
            <person name="Schmutz J."/>
            <person name="Juenger T."/>
        </authorList>
    </citation>
    <scope>NUCLEOTIDE SEQUENCE [LARGE SCALE GENOMIC DNA]</scope>
    <source>
        <strain evidence="3">FIL2</strain>
    </source>
</reference>
<feature type="compositionally biased region" description="Basic residues" evidence="1">
    <location>
        <begin position="254"/>
        <end position="264"/>
    </location>
</feature>
<dbReference type="SUPFAM" id="SSF81383">
    <property type="entry name" value="F-box domain"/>
    <property type="match status" value="1"/>
</dbReference>
<gene>
    <name evidence="3" type="ORF">PAHAL_7G157800</name>
</gene>
<dbReference type="Pfam" id="PF00646">
    <property type="entry name" value="F-box"/>
    <property type="match status" value="1"/>
</dbReference>
<dbReference type="InterPro" id="IPR032675">
    <property type="entry name" value="LRR_dom_sf"/>
</dbReference>
<evidence type="ECO:0000256" key="1">
    <source>
        <dbReference type="SAM" id="MobiDB-lite"/>
    </source>
</evidence>
<feature type="domain" description="F-box" evidence="2">
    <location>
        <begin position="18"/>
        <end position="68"/>
    </location>
</feature>
<dbReference type="AlphaFoldDB" id="A0A2T8ICH4"/>
<dbReference type="Gramene" id="PVH35342">
    <property type="protein sequence ID" value="PVH35342"/>
    <property type="gene ID" value="PAHAL_7G157800"/>
</dbReference>
<accession>A0A2T8ICH4</accession>
<dbReference type="InterPro" id="IPR036047">
    <property type="entry name" value="F-box-like_dom_sf"/>
</dbReference>